<keyword evidence="3" id="KW-1185">Reference proteome</keyword>
<dbReference type="InParanoid" id="A0A2P5FEX9"/>
<evidence type="ECO:0000256" key="1">
    <source>
        <dbReference type="SAM" id="MobiDB-lite"/>
    </source>
</evidence>
<dbReference type="Proteomes" id="UP000237000">
    <property type="component" value="Unassembled WGS sequence"/>
</dbReference>
<reference evidence="3" key="1">
    <citation type="submission" date="2016-06" db="EMBL/GenBank/DDBJ databases">
        <title>Parallel loss of symbiosis genes in relatives of nitrogen-fixing non-legume Parasponia.</title>
        <authorList>
            <person name="Van Velzen R."/>
            <person name="Holmer R."/>
            <person name="Bu F."/>
            <person name="Rutten L."/>
            <person name="Van Zeijl A."/>
            <person name="Liu W."/>
            <person name="Santuari L."/>
            <person name="Cao Q."/>
            <person name="Sharma T."/>
            <person name="Shen D."/>
            <person name="Roswanjaya Y."/>
            <person name="Wardhani T."/>
            <person name="Kalhor M.S."/>
            <person name="Jansen J."/>
            <person name="Van den Hoogen J."/>
            <person name="Gungor B."/>
            <person name="Hartog M."/>
            <person name="Hontelez J."/>
            <person name="Verver J."/>
            <person name="Yang W.-C."/>
            <person name="Schijlen E."/>
            <person name="Repin R."/>
            <person name="Schilthuizen M."/>
            <person name="Schranz E."/>
            <person name="Heidstra R."/>
            <person name="Miyata K."/>
            <person name="Fedorova E."/>
            <person name="Kohlen W."/>
            <person name="Bisseling T."/>
            <person name="Smit S."/>
            <person name="Geurts R."/>
        </authorList>
    </citation>
    <scope>NUCLEOTIDE SEQUENCE [LARGE SCALE GENOMIC DNA]</scope>
    <source>
        <strain evidence="3">cv. RG33-2</strain>
    </source>
</reference>
<feature type="region of interest" description="Disordered" evidence="1">
    <location>
        <begin position="103"/>
        <end position="130"/>
    </location>
</feature>
<name>A0A2P5FEX9_TREOI</name>
<evidence type="ECO:0000313" key="3">
    <source>
        <dbReference type="Proteomes" id="UP000237000"/>
    </source>
</evidence>
<proteinExistence type="predicted"/>
<dbReference type="EMBL" id="JXTC01000039">
    <property type="protein sequence ID" value="PON96357.1"/>
    <property type="molecule type" value="Genomic_DNA"/>
</dbReference>
<organism evidence="2 3">
    <name type="scientific">Trema orientale</name>
    <name type="common">Charcoal tree</name>
    <name type="synonym">Celtis orientalis</name>
    <dbReference type="NCBI Taxonomy" id="63057"/>
    <lineage>
        <taxon>Eukaryota</taxon>
        <taxon>Viridiplantae</taxon>
        <taxon>Streptophyta</taxon>
        <taxon>Embryophyta</taxon>
        <taxon>Tracheophyta</taxon>
        <taxon>Spermatophyta</taxon>
        <taxon>Magnoliopsida</taxon>
        <taxon>eudicotyledons</taxon>
        <taxon>Gunneridae</taxon>
        <taxon>Pentapetalae</taxon>
        <taxon>rosids</taxon>
        <taxon>fabids</taxon>
        <taxon>Rosales</taxon>
        <taxon>Cannabaceae</taxon>
        <taxon>Trema</taxon>
    </lineage>
</organism>
<protein>
    <submittedName>
        <fullName evidence="2">Uncharacterized protein</fullName>
    </submittedName>
</protein>
<accession>A0A2P5FEX9</accession>
<evidence type="ECO:0000313" key="2">
    <source>
        <dbReference type="EMBL" id="PON96357.1"/>
    </source>
</evidence>
<dbReference type="AlphaFoldDB" id="A0A2P5FEX9"/>
<sequence length="130" mass="14694">GPVWLAVRLGKRRARLRPEEGLPPLGLVDPDFLLPLMISSRDMLRGSDIFGFEFERWSSSLGKGGRELGFHREGSREEEEGKGVNVKVTTDRVFAVATEPKSARRNLRRLTPSMAPRGLRRPKPLMEFPL</sequence>
<gene>
    <name evidence="2" type="ORF">TorRG33x02_079460</name>
</gene>
<comment type="caution">
    <text evidence="2">The sequence shown here is derived from an EMBL/GenBank/DDBJ whole genome shotgun (WGS) entry which is preliminary data.</text>
</comment>
<feature type="non-terminal residue" evidence="2">
    <location>
        <position position="1"/>
    </location>
</feature>